<evidence type="ECO:0000256" key="4">
    <source>
        <dbReference type="SAM" id="MobiDB-lite"/>
    </source>
</evidence>
<reference evidence="7 8" key="1">
    <citation type="submission" date="2016-10" db="EMBL/GenBank/DDBJ databases">
        <authorList>
            <person name="de Groot N.N."/>
        </authorList>
    </citation>
    <scope>NUCLEOTIDE SEQUENCE [LARGE SCALE GENOMIC DNA]</scope>
    <source>
        <strain evidence="7 8">ATCC 700224</strain>
    </source>
</reference>
<organism evidence="7 8">
    <name type="scientific">Rhodospira trueperi</name>
    <dbReference type="NCBI Taxonomy" id="69960"/>
    <lineage>
        <taxon>Bacteria</taxon>
        <taxon>Pseudomonadati</taxon>
        <taxon>Pseudomonadota</taxon>
        <taxon>Alphaproteobacteria</taxon>
        <taxon>Rhodospirillales</taxon>
        <taxon>Rhodospirillaceae</taxon>
        <taxon>Rhodospira</taxon>
    </lineage>
</organism>
<dbReference type="InterPro" id="IPR000595">
    <property type="entry name" value="cNMP-bd_dom"/>
</dbReference>
<dbReference type="PANTHER" id="PTHR24567">
    <property type="entry name" value="CRP FAMILY TRANSCRIPTIONAL REGULATORY PROTEIN"/>
    <property type="match status" value="1"/>
</dbReference>
<sequence length="246" mass="26642">MPTAPDDSPLIDRLLSGFAPLGGLETEARRLLDRSVRQVTLPAGAVVFRDGDSCQAYTLVLDGCVRVQKVSESGRQIVLYRVEPGQTCVLTTNALMTELPYAAEGVTESEVRAAVLPSGVFQAMLDTSTVFRRFVFSAYAARISDLLLLIDEVAFGRIDARLAHLLLTRADNGGIVLATHLDLAMELGSAREVISRQLKDFERRNWVIATRGQVRVTDAAALGRLRGRDQGSDGRDGGGVRMGDTP</sequence>
<evidence type="ECO:0000313" key="7">
    <source>
        <dbReference type="EMBL" id="SDE09470.1"/>
    </source>
</evidence>
<dbReference type="GO" id="GO:0003677">
    <property type="term" value="F:DNA binding"/>
    <property type="evidence" value="ECO:0007669"/>
    <property type="project" value="UniProtKB-KW"/>
</dbReference>
<evidence type="ECO:0000259" key="5">
    <source>
        <dbReference type="PROSITE" id="PS50042"/>
    </source>
</evidence>
<dbReference type="Proteomes" id="UP000199412">
    <property type="component" value="Unassembled WGS sequence"/>
</dbReference>
<evidence type="ECO:0000259" key="6">
    <source>
        <dbReference type="PROSITE" id="PS51063"/>
    </source>
</evidence>
<dbReference type="PROSITE" id="PS50042">
    <property type="entry name" value="CNMP_BINDING_3"/>
    <property type="match status" value="1"/>
</dbReference>
<dbReference type="Pfam" id="PF00027">
    <property type="entry name" value="cNMP_binding"/>
    <property type="match status" value="1"/>
</dbReference>
<feature type="region of interest" description="Disordered" evidence="4">
    <location>
        <begin position="226"/>
        <end position="246"/>
    </location>
</feature>
<dbReference type="GO" id="GO:0005829">
    <property type="term" value="C:cytosol"/>
    <property type="evidence" value="ECO:0007669"/>
    <property type="project" value="TreeGrafter"/>
</dbReference>
<dbReference type="InterPro" id="IPR014710">
    <property type="entry name" value="RmlC-like_jellyroll"/>
</dbReference>
<feature type="domain" description="Cyclic nucleotide-binding" evidence="5">
    <location>
        <begin position="20"/>
        <end position="142"/>
    </location>
</feature>
<dbReference type="InterPro" id="IPR036390">
    <property type="entry name" value="WH_DNA-bd_sf"/>
</dbReference>
<feature type="domain" description="HTH crp-type" evidence="6">
    <location>
        <begin position="156"/>
        <end position="220"/>
    </location>
</feature>
<dbReference type="GO" id="GO:0003700">
    <property type="term" value="F:DNA-binding transcription factor activity"/>
    <property type="evidence" value="ECO:0007669"/>
    <property type="project" value="TreeGrafter"/>
</dbReference>
<dbReference type="InterPro" id="IPR018490">
    <property type="entry name" value="cNMP-bd_dom_sf"/>
</dbReference>
<protein>
    <submittedName>
        <fullName evidence="7">CRP/FNR family transcriptional regulator, anaerobic regulatory protein</fullName>
    </submittedName>
</protein>
<evidence type="ECO:0000313" key="8">
    <source>
        <dbReference type="Proteomes" id="UP000199412"/>
    </source>
</evidence>
<keyword evidence="8" id="KW-1185">Reference proteome</keyword>
<dbReference type="InterPro" id="IPR050397">
    <property type="entry name" value="Env_Response_Regulators"/>
</dbReference>
<dbReference type="AlphaFoldDB" id="A0A1G7A3X1"/>
<name>A0A1G7A3X1_9PROT</name>
<dbReference type="InterPro" id="IPR012318">
    <property type="entry name" value="HTH_CRP"/>
</dbReference>
<dbReference type="SMART" id="SM00100">
    <property type="entry name" value="cNMP"/>
    <property type="match status" value="1"/>
</dbReference>
<accession>A0A1G7A3X1</accession>
<dbReference type="OrthoDB" id="9776746at2"/>
<dbReference type="InterPro" id="IPR036388">
    <property type="entry name" value="WH-like_DNA-bd_sf"/>
</dbReference>
<dbReference type="EMBL" id="FNAP01000003">
    <property type="protein sequence ID" value="SDE09470.1"/>
    <property type="molecule type" value="Genomic_DNA"/>
</dbReference>
<dbReference type="CDD" id="cd00038">
    <property type="entry name" value="CAP_ED"/>
    <property type="match status" value="1"/>
</dbReference>
<keyword evidence="3" id="KW-0804">Transcription</keyword>
<dbReference type="SMART" id="SM00419">
    <property type="entry name" value="HTH_CRP"/>
    <property type="match status" value="1"/>
</dbReference>
<evidence type="ECO:0000256" key="3">
    <source>
        <dbReference type="ARBA" id="ARBA00023163"/>
    </source>
</evidence>
<dbReference type="RefSeq" id="WP_092783700.1">
    <property type="nucleotide sequence ID" value="NZ_FNAP01000003.1"/>
</dbReference>
<feature type="compositionally biased region" description="Basic and acidic residues" evidence="4">
    <location>
        <begin position="226"/>
        <end position="238"/>
    </location>
</feature>
<evidence type="ECO:0000256" key="2">
    <source>
        <dbReference type="ARBA" id="ARBA00023125"/>
    </source>
</evidence>
<keyword evidence="2" id="KW-0238">DNA-binding</keyword>
<dbReference type="Gene3D" id="2.60.120.10">
    <property type="entry name" value="Jelly Rolls"/>
    <property type="match status" value="1"/>
</dbReference>
<dbReference type="STRING" id="69960.SAMN05421720_103162"/>
<dbReference type="PROSITE" id="PS51063">
    <property type="entry name" value="HTH_CRP_2"/>
    <property type="match status" value="1"/>
</dbReference>
<gene>
    <name evidence="7" type="ORF">SAMN05421720_103162</name>
</gene>
<dbReference type="PANTHER" id="PTHR24567:SF74">
    <property type="entry name" value="HTH-TYPE TRANSCRIPTIONAL REGULATOR ARCR"/>
    <property type="match status" value="1"/>
</dbReference>
<dbReference type="SUPFAM" id="SSF51206">
    <property type="entry name" value="cAMP-binding domain-like"/>
    <property type="match status" value="1"/>
</dbReference>
<dbReference type="SUPFAM" id="SSF46785">
    <property type="entry name" value="Winged helix' DNA-binding domain"/>
    <property type="match status" value="1"/>
</dbReference>
<dbReference type="Gene3D" id="1.10.10.10">
    <property type="entry name" value="Winged helix-like DNA-binding domain superfamily/Winged helix DNA-binding domain"/>
    <property type="match status" value="1"/>
</dbReference>
<proteinExistence type="predicted"/>
<dbReference type="Pfam" id="PF13545">
    <property type="entry name" value="HTH_Crp_2"/>
    <property type="match status" value="1"/>
</dbReference>
<keyword evidence="1" id="KW-0805">Transcription regulation</keyword>
<evidence type="ECO:0000256" key="1">
    <source>
        <dbReference type="ARBA" id="ARBA00023015"/>
    </source>
</evidence>